<keyword evidence="5" id="KW-0472">Membrane</keyword>
<dbReference type="InterPro" id="IPR035595">
    <property type="entry name" value="UDP_glycos_trans_CS"/>
</dbReference>
<dbReference type="PANTHER" id="PTHR48043:SF159">
    <property type="entry name" value="EG:EG0003.4 PROTEIN-RELATED"/>
    <property type="match status" value="1"/>
</dbReference>
<protein>
    <recommendedName>
        <fullName evidence="5">UDP-glucuronosyltransferase</fullName>
        <ecNumber evidence="5">2.4.1.17</ecNumber>
    </recommendedName>
</protein>
<dbReference type="GO" id="GO:0016020">
    <property type="term" value="C:membrane"/>
    <property type="evidence" value="ECO:0007669"/>
    <property type="project" value="UniProtKB-SubCell"/>
</dbReference>
<evidence type="ECO:0000256" key="3">
    <source>
        <dbReference type="ARBA" id="ARBA00022679"/>
    </source>
</evidence>
<comment type="similarity">
    <text evidence="1 4">Belongs to the UDP-glycosyltransferase family.</text>
</comment>
<dbReference type="OrthoDB" id="5835829at2759"/>
<evidence type="ECO:0000313" key="6">
    <source>
        <dbReference type="EMBL" id="CAG9840983.1"/>
    </source>
</evidence>
<dbReference type="Proteomes" id="UP001153709">
    <property type="component" value="Chromosome 9"/>
</dbReference>
<feature type="signal peptide" evidence="5">
    <location>
        <begin position="1"/>
        <end position="16"/>
    </location>
</feature>
<evidence type="ECO:0000256" key="4">
    <source>
        <dbReference type="RuleBase" id="RU003718"/>
    </source>
</evidence>
<gene>
    <name evidence="6" type="ORF">DIABBA_LOCUS13588</name>
</gene>
<sequence>MLRIFLLWFLMQITSGARILAVIGNPSYSHQLFYRPIWLELAKRGHDIVLLTTDPMAEVPTNIKQINLHFAYDIRHNKYDLAKKMRDCNFNIFTLMNSFQSMFHDIVDKELSSPEVQILIRNKNEHFDLVITEYLPATLTAFSERFKCPFITIFSTEVDNYYHQVLGNMLNPVLYPELMAPYEINLNFEQRLSSTLYWLYNSFYKQSSWDRMDDALLKKHFGPLPPLKEIVRNVSVVLVNSHHVFSSKPMGPGFIRIGGGLHVSQKNELPKDIKTFLDSAVEGLIYFSLGTNVRSRNIQQNSLNTFLNVFRRLPFKILWKLDADIPDIPTNVKIIKWVPQQDVLKHKNVKLFITQCGAQSMEESILAEVPLLAIPFVSDQKMNSQKIVNRGLGIEIDRTTMTDQILYESIMELINNESYKKRVKKTAMLLKDEPMSGLEKAIWWIEYVIRHKGAKHLWHPNLDLPLYKYFLLDVFGFLLLVIFVLSYMIYMVCNFLRKKFVSSSKVVVKAKKC</sequence>
<organism evidence="6 7">
    <name type="scientific">Diabrotica balteata</name>
    <name type="common">Banded cucumber beetle</name>
    <dbReference type="NCBI Taxonomy" id="107213"/>
    <lineage>
        <taxon>Eukaryota</taxon>
        <taxon>Metazoa</taxon>
        <taxon>Ecdysozoa</taxon>
        <taxon>Arthropoda</taxon>
        <taxon>Hexapoda</taxon>
        <taxon>Insecta</taxon>
        <taxon>Pterygota</taxon>
        <taxon>Neoptera</taxon>
        <taxon>Endopterygota</taxon>
        <taxon>Coleoptera</taxon>
        <taxon>Polyphaga</taxon>
        <taxon>Cucujiformia</taxon>
        <taxon>Chrysomeloidea</taxon>
        <taxon>Chrysomelidae</taxon>
        <taxon>Galerucinae</taxon>
        <taxon>Diabroticina</taxon>
        <taxon>Diabroticites</taxon>
        <taxon>Diabrotica</taxon>
    </lineage>
</organism>
<dbReference type="GO" id="GO:0015020">
    <property type="term" value="F:glucuronosyltransferase activity"/>
    <property type="evidence" value="ECO:0007669"/>
    <property type="project" value="UniProtKB-EC"/>
</dbReference>
<keyword evidence="2 4" id="KW-0328">Glycosyltransferase</keyword>
<accession>A0A9N9T8M6</accession>
<dbReference type="EC" id="2.4.1.17" evidence="5"/>
<feature type="transmembrane region" description="Helical" evidence="5">
    <location>
        <begin position="469"/>
        <end position="490"/>
    </location>
</feature>
<dbReference type="Pfam" id="PF00201">
    <property type="entry name" value="UDPGT"/>
    <property type="match status" value="1"/>
</dbReference>
<evidence type="ECO:0000256" key="1">
    <source>
        <dbReference type="ARBA" id="ARBA00009995"/>
    </source>
</evidence>
<comment type="subcellular location">
    <subcellularLocation>
        <location evidence="5">Membrane</location>
        <topology evidence="5">Single-pass membrane protein</topology>
    </subcellularLocation>
</comment>
<keyword evidence="5" id="KW-1133">Transmembrane helix</keyword>
<keyword evidence="7" id="KW-1185">Reference proteome</keyword>
<dbReference type="EMBL" id="OU898284">
    <property type="protein sequence ID" value="CAG9840983.1"/>
    <property type="molecule type" value="Genomic_DNA"/>
</dbReference>
<dbReference type="Gene3D" id="3.40.50.2000">
    <property type="entry name" value="Glycogen Phosphorylase B"/>
    <property type="match status" value="1"/>
</dbReference>
<name>A0A9N9T8M6_DIABA</name>
<dbReference type="PROSITE" id="PS00375">
    <property type="entry name" value="UDPGT"/>
    <property type="match status" value="1"/>
</dbReference>
<keyword evidence="3 4" id="KW-0808">Transferase</keyword>
<evidence type="ECO:0000256" key="5">
    <source>
        <dbReference type="RuleBase" id="RU362059"/>
    </source>
</evidence>
<dbReference type="PANTHER" id="PTHR48043">
    <property type="entry name" value="EG:EG0003.4 PROTEIN-RELATED"/>
    <property type="match status" value="1"/>
</dbReference>
<dbReference type="SUPFAM" id="SSF53756">
    <property type="entry name" value="UDP-Glycosyltransferase/glycogen phosphorylase"/>
    <property type="match status" value="1"/>
</dbReference>
<keyword evidence="5" id="KW-0732">Signal</keyword>
<dbReference type="InterPro" id="IPR002213">
    <property type="entry name" value="UDP_glucos_trans"/>
</dbReference>
<reference evidence="6" key="1">
    <citation type="submission" date="2022-01" db="EMBL/GenBank/DDBJ databases">
        <authorList>
            <person name="King R."/>
        </authorList>
    </citation>
    <scope>NUCLEOTIDE SEQUENCE</scope>
</reference>
<dbReference type="FunFam" id="3.40.50.2000:FF:000050">
    <property type="entry name" value="UDP-glucuronosyltransferase"/>
    <property type="match status" value="1"/>
</dbReference>
<feature type="chain" id="PRO_5040529003" description="UDP-glucuronosyltransferase" evidence="5">
    <location>
        <begin position="17"/>
        <end position="513"/>
    </location>
</feature>
<comment type="catalytic activity">
    <reaction evidence="5">
        <text>glucuronate acceptor + UDP-alpha-D-glucuronate = acceptor beta-D-glucuronoside + UDP + H(+)</text>
        <dbReference type="Rhea" id="RHEA:21032"/>
        <dbReference type="ChEBI" id="CHEBI:15378"/>
        <dbReference type="ChEBI" id="CHEBI:58052"/>
        <dbReference type="ChEBI" id="CHEBI:58223"/>
        <dbReference type="ChEBI" id="CHEBI:132367"/>
        <dbReference type="ChEBI" id="CHEBI:132368"/>
        <dbReference type="EC" id="2.4.1.17"/>
    </reaction>
</comment>
<dbReference type="AlphaFoldDB" id="A0A9N9T8M6"/>
<evidence type="ECO:0000313" key="7">
    <source>
        <dbReference type="Proteomes" id="UP001153709"/>
    </source>
</evidence>
<keyword evidence="5" id="KW-0812">Transmembrane</keyword>
<dbReference type="CDD" id="cd03784">
    <property type="entry name" value="GT1_Gtf-like"/>
    <property type="match status" value="1"/>
</dbReference>
<dbReference type="InterPro" id="IPR050271">
    <property type="entry name" value="UDP-glycosyltransferase"/>
</dbReference>
<evidence type="ECO:0000256" key="2">
    <source>
        <dbReference type="ARBA" id="ARBA00022676"/>
    </source>
</evidence>
<proteinExistence type="inferred from homology"/>